<name>A0A2S7XD02_9GAMM</name>
<keyword evidence="1" id="KW-0732">Signal</keyword>
<sequence length="193" mass="19786">MKIRTIAVFCLATMAPQSYADAYNINDCNILKLGKYYSLDTNDGYCLQTKVDKAVFINLSSAKIESIDLKQSSYIVYPKEYLTTTGKFALNNAKGVVIGLEGKGLIVARDLDKKKVTLKIAPAVIYAGGGAVVGAMAVVGSNPDAGFREVAIGAFSGAVGGGLTPIMGAGVFGTVAAGGLGVSASGGCSSCHN</sequence>
<gene>
    <name evidence="2" type="ORF">BTO22_06400</name>
</gene>
<dbReference type="Proteomes" id="UP000239263">
    <property type="component" value="Unassembled WGS sequence"/>
</dbReference>
<evidence type="ECO:0000256" key="1">
    <source>
        <dbReference type="SAM" id="SignalP"/>
    </source>
</evidence>
<proteinExistence type="predicted"/>
<evidence type="ECO:0008006" key="4">
    <source>
        <dbReference type="Google" id="ProtNLM"/>
    </source>
</evidence>
<comment type="caution">
    <text evidence="2">The sequence shown here is derived from an EMBL/GenBank/DDBJ whole genome shotgun (WGS) entry which is preliminary data.</text>
</comment>
<accession>A0A2S7XD02</accession>
<evidence type="ECO:0000313" key="2">
    <source>
        <dbReference type="EMBL" id="PQJ89238.1"/>
    </source>
</evidence>
<feature type="signal peptide" evidence="1">
    <location>
        <begin position="1"/>
        <end position="20"/>
    </location>
</feature>
<dbReference type="EMBL" id="MSCO01000001">
    <property type="protein sequence ID" value="PQJ89238.1"/>
    <property type="molecule type" value="Genomic_DNA"/>
</dbReference>
<dbReference type="AlphaFoldDB" id="A0A2S7XD02"/>
<evidence type="ECO:0000313" key="3">
    <source>
        <dbReference type="Proteomes" id="UP000239263"/>
    </source>
</evidence>
<feature type="chain" id="PRO_5015728880" description="Glycine zipper family protein" evidence="1">
    <location>
        <begin position="21"/>
        <end position="193"/>
    </location>
</feature>
<reference evidence="2 3" key="1">
    <citation type="submission" date="2016-12" db="EMBL/GenBank/DDBJ databases">
        <title>Diversity of luminous bacteria.</title>
        <authorList>
            <person name="Yoshizawa S."/>
            <person name="Kogure K."/>
        </authorList>
    </citation>
    <scope>NUCLEOTIDE SEQUENCE [LARGE SCALE GENOMIC DNA]</scope>
    <source>
        <strain evidence="2 3">ATCC 33715</strain>
    </source>
</reference>
<organism evidence="2 3">
    <name type="scientific">Aliivibrio sifiae</name>
    <dbReference type="NCBI Taxonomy" id="566293"/>
    <lineage>
        <taxon>Bacteria</taxon>
        <taxon>Pseudomonadati</taxon>
        <taxon>Pseudomonadota</taxon>
        <taxon>Gammaproteobacteria</taxon>
        <taxon>Vibrionales</taxon>
        <taxon>Vibrionaceae</taxon>
        <taxon>Aliivibrio</taxon>
    </lineage>
</organism>
<protein>
    <recommendedName>
        <fullName evidence="4">Glycine zipper family protein</fullName>
    </recommendedName>
</protein>